<dbReference type="EMBL" id="BARW01030586">
    <property type="protein sequence ID" value="GAJ07536.1"/>
    <property type="molecule type" value="Genomic_DNA"/>
</dbReference>
<evidence type="ECO:0000313" key="2">
    <source>
        <dbReference type="EMBL" id="GAJ07536.1"/>
    </source>
</evidence>
<organism evidence="2">
    <name type="scientific">marine sediment metagenome</name>
    <dbReference type="NCBI Taxonomy" id="412755"/>
    <lineage>
        <taxon>unclassified sequences</taxon>
        <taxon>metagenomes</taxon>
        <taxon>ecological metagenomes</taxon>
    </lineage>
</organism>
<dbReference type="InterPro" id="IPR011604">
    <property type="entry name" value="PDDEXK-like_dom_sf"/>
</dbReference>
<dbReference type="AlphaFoldDB" id="X1V5V5"/>
<feature type="domain" description="PD-(D/E)XK endonuclease-like" evidence="1">
    <location>
        <begin position="72"/>
        <end position="146"/>
    </location>
</feature>
<dbReference type="Pfam" id="PF12705">
    <property type="entry name" value="PDDEXK_1"/>
    <property type="match status" value="1"/>
</dbReference>
<dbReference type="Gene3D" id="3.90.320.10">
    <property type="match status" value="1"/>
</dbReference>
<protein>
    <recommendedName>
        <fullName evidence="1">PD-(D/E)XK endonuclease-like domain-containing protein</fullName>
    </recommendedName>
</protein>
<comment type="caution">
    <text evidence="2">The sequence shown here is derived from an EMBL/GenBank/DDBJ whole genome shotgun (WGS) entry which is preliminary data.</text>
</comment>
<proteinExistence type="predicted"/>
<sequence length="191" mass="22022">MIQFDPVRHEYWEGGVRLPSVTEILKRVGLLDTKGFSRESANFGTAVHDATAEIDLGQKRLEDFEGDPMYTYLKAWIRFKEARHPEILEVEQIVGGVEVGCAGTLDRLVLLPWDPRPCVIDLKTGKAKLWHPLQLAGYCYAAQKEYRRMAVYINGYGAFRTEEFREDERDQRIFRGALDFMNRELSAGHRI</sequence>
<reference evidence="2" key="1">
    <citation type="journal article" date="2014" name="Front. Microbiol.">
        <title>High frequency of phylogenetically diverse reductive dehalogenase-homologous genes in deep subseafloor sedimentary metagenomes.</title>
        <authorList>
            <person name="Kawai M."/>
            <person name="Futagami T."/>
            <person name="Toyoda A."/>
            <person name="Takaki Y."/>
            <person name="Nishi S."/>
            <person name="Hori S."/>
            <person name="Arai W."/>
            <person name="Tsubouchi T."/>
            <person name="Morono Y."/>
            <person name="Uchiyama I."/>
            <person name="Ito T."/>
            <person name="Fujiyama A."/>
            <person name="Inagaki F."/>
            <person name="Takami H."/>
        </authorList>
    </citation>
    <scope>NUCLEOTIDE SEQUENCE</scope>
    <source>
        <strain evidence="2">Expedition CK06-06</strain>
    </source>
</reference>
<dbReference type="InterPro" id="IPR038726">
    <property type="entry name" value="PDDEXK_AddAB-type"/>
</dbReference>
<gene>
    <name evidence="2" type="ORF">S12H4_48864</name>
</gene>
<evidence type="ECO:0000259" key="1">
    <source>
        <dbReference type="Pfam" id="PF12705"/>
    </source>
</evidence>
<name>X1V5V5_9ZZZZ</name>
<accession>X1V5V5</accession>